<proteinExistence type="predicted"/>
<reference evidence="2 3" key="2">
    <citation type="submission" date="2019-08" db="EMBL/GenBank/DDBJ databases">
        <title>Emerging of two pre-pandemic pathogenic O4:KUT lineages of Vibrio parahaemolyticus in coastal eastern China.</title>
        <authorList>
            <person name="Yu H."/>
        </authorList>
    </citation>
    <scope>NUCLEOTIDE SEQUENCE [LARGE SCALE GENOMIC DNA]</scope>
    <source>
        <strain evidence="2 3">HZ17-383</strain>
    </source>
</reference>
<sequence>MVHRMTILCARESQSIQQITVNAKLRVSISKGCEPEEAWYDHGDFTVLCGFSLRVISLVIVLMNS</sequence>
<evidence type="ECO:0000313" key="4">
    <source>
        <dbReference type="Proteomes" id="UP000464718"/>
    </source>
</evidence>
<dbReference type="EMBL" id="CP034298">
    <property type="protein sequence ID" value="QHH10559.1"/>
    <property type="molecule type" value="Genomic_DNA"/>
</dbReference>
<organism evidence="2 3">
    <name type="scientific">Vibrio parahaemolyticus</name>
    <dbReference type="NCBI Taxonomy" id="670"/>
    <lineage>
        <taxon>Bacteria</taxon>
        <taxon>Pseudomonadati</taxon>
        <taxon>Pseudomonadota</taxon>
        <taxon>Gammaproteobacteria</taxon>
        <taxon>Vibrionales</taxon>
        <taxon>Vibrionaceae</taxon>
        <taxon>Vibrio</taxon>
    </lineage>
</organism>
<accession>A0A7Z2MVI8</accession>
<name>A0A7Z2MVI8_VIBPH</name>
<dbReference type="EMBL" id="VRMQ01000008">
    <property type="protein sequence ID" value="TXN14008.1"/>
    <property type="molecule type" value="Genomic_DNA"/>
</dbReference>
<evidence type="ECO:0000313" key="3">
    <source>
        <dbReference type="Proteomes" id="UP000321504"/>
    </source>
</evidence>
<protein>
    <submittedName>
        <fullName evidence="2">Uncharacterized protein</fullName>
    </submittedName>
</protein>
<evidence type="ECO:0000313" key="2">
    <source>
        <dbReference type="EMBL" id="TXN14008.1"/>
    </source>
</evidence>
<evidence type="ECO:0000313" key="1">
    <source>
        <dbReference type="EMBL" id="QHH10559.1"/>
    </source>
</evidence>
<dbReference type="AlphaFoldDB" id="A0A7Z2MVI8"/>
<reference evidence="1 4" key="1">
    <citation type="submission" date="2018-12" db="EMBL/GenBank/DDBJ databases">
        <title>Genomic insights into the evolutionary origins and pathogenicity of five Vibrio parahaemolyticus strains isolated from the shrimp with acute hepatopancreatic necrosis disease (AHPND).</title>
        <authorList>
            <person name="Yang Q."/>
            <person name="Dong X."/>
            <person name="Xie G."/>
            <person name="Fu S."/>
            <person name="Zou P."/>
            <person name="Sun J."/>
            <person name="Wang Y."/>
            <person name="Huang J."/>
        </authorList>
    </citation>
    <scope>NUCLEOTIDE SEQUENCE [LARGE SCALE GENOMIC DNA]</scope>
    <source>
        <strain evidence="1 4">20160303005-1</strain>
    </source>
</reference>
<dbReference type="Proteomes" id="UP000464718">
    <property type="component" value="Chromosome i"/>
</dbReference>
<gene>
    <name evidence="1" type="ORF">EHC69_14985</name>
    <name evidence="2" type="ORF">FVP01_21410</name>
</gene>
<dbReference type="Proteomes" id="UP000321504">
    <property type="component" value="Unassembled WGS sequence"/>
</dbReference>